<dbReference type="PROSITE" id="PS51186">
    <property type="entry name" value="GNAT"/>
    <property type="match status" value="1"/>
</dbReference>
<dbReference type="SUPFAM" id="SSF55729">
    <property type="entry name" value="Acyl-CoA N-acyltransferases (Nat)"/>
    <property type="match status" value="1"/>
</dbReference>
<dbReference type="Proteomes" id="UP000515291">
    <property type="component" value="Chromosome"/>
</dbReference>
<keyword evidence="1 3" id="KW-0808">Transferase</keyword>
<reference evidence="4" key="1">
    <citation type="journal article" date="2020" name="Mol. Plant Microbe">
        <title>Rhizobial microsymbionts of the narrowly endemic Oxytropis species growing in Kamchatka are characterized by significant genetic diversity and possess a set of genes that are associated with T3SS and T6SS secretion systems and can affect the development of symbiosis.</title>
        <authorList>
            <person name="Safronova V."/>
            <person name="Guro P."/>
            <person name="Sazanova A."/>
            <person name="Kuznetsova I."/>
            <person name="Belimov A."/>
            <person name="Yakubov V."/>
            <person name="Chirak E."/>
            <person name="Afonin A."/>
            <person name="Gogolev Y."/>
            <person name="Andronov E."/>
            <person name="Tikhonovich I."/>
        </authorList>
    </citation>
    <scope>NUCLEOTIDE SEQUENCE [LARGE SCALE GENOMIC DNA]</scope>
    <source>
        <strain evidence="4">581</strain>
    </source>
</reference>
<dbReference type="RefSeq" id="WP_184513380.1">
    <property type="nucleotide sequence ID" value="NZ_CP050292.1"/>
</dbReference>
<sequence>MLIRRARPDEAAEICDVLRRSIAELCGADHHDDPAILRRWLANKTPKIVEGWIAHPDNFVLVAVEEETVLAVGIVRHDGEITCNYVSPDARFRGVSKAMLAQLEAIAQDHGNDVCHLISTETAHRLYLSAGYEDCGVPQGKFGTTSSFPMLKRLTGESHTS</sequence>
<dbReference type="GO" id="GO:0008080">
    <property type="term" value="F:N-acetyltransferase activity"/>
    <property type="evidence" value="ECO:0007669"/>
    <property type="project" value="InterPro"/>
</dbReference>
<dbReference type="InterPro" id="IPR050769">
    <property type="entry name" value="NAT_camello-type"/>
</dbReference>
<gene>
    <name evidence="3" type="ORF">HB776_28190</name>
</gene>
<dbReference type="AlphaFoldDB" id="A0A7G6U6M1"/>
<organism evidence="3 4">
    <name type="scientific">Tardiphaga robiniae</name>
    <dbReference type="NCBI Taxonomy" id="943830"/>
    <lineage>
        <taxon>Bacteria</taxon>
        <taxon>Pseudomonadati</taxon>
        <taxon>Pseudomonadota</taxon>
        <taxon>Alphaproteobacteria</taxon>
        <taxon>Hyphomicrobiales</taxon>
        <taxon>Nitrobacteraceae</taxon>
        <taxon>Tardiphaga</taxon>
    </lineage>
</organism>
<evidence type="ECO:0000259" key="2">
    <source>
        <dbReference type="PROSITE" id="PS51186"/>
    </source>
</evidence>
<evidence type="ECO:0000256" key="1">
    <source>
        <dbReference type="ARBA" id="ARBA00022679"/>
    </source>
</evidence>
<dbReference type="Gene3D" id="3.40.630.30">
    <property type="match status" value="1"/>
</dbReference>
<protein>
    <submittedName>
        <fullName evidence="3">GNAT family N-acetyltransferase</fullName>
    </submittedName>
</protein>
<evidence type="ECO:0000313" key="3">
    <source>
        <dbReference type="EMBL" id="QND74653.1"/>
    </source>
</evidence>
<dbReference type="KEGG" id="trb:HB776_28190"/>
<evidence type="ECO:0000313" key="4">
    <source>
        <dbReference type="Proteomes" id="UP000515291"/>
    </source>
</evidence>
<dbReference type="PANTHER" id="PTHR13947:SF37">
    <property type="entry name" value="LD18367P"/>
    <property type="match status" value="1"/>
</dbReference>
<dbReference type="InterPro" id="IPR016181">
    <property type="entry name" value="Acyl_CoA_acyltransferase"/>
</dbReference>
<dbReference type="EMBL" id="CP050292">
    <property type="protein sequence ID" value="QND74653.1"/>
    <property type="molecule type" value="Genomic_DNA"/>
</dbReference>
<dbReference type="PANTHER" id="PTHR13947">
    <property type="entry name" value="GNAT FAMILY N-ACETYLTRANSFERASE"/>
    <property type="match status" value="1"/>
</dbReference>
<dbReference type="Pfam" id="PF13673">
    <property type="entry name" value="Acetyltransf_10"/>
    <property type="match status" value="1"/>
</dbReference>
<dbReference type="InterPro" id="IPR000182">
    <property type="entry name" value="GNAT_dom"/>
</dbReference>
<proteinExistence type="predicted"/>
<accession>A0A7G6U6M1</accession>
<feature type="domain" description="N-acetyltransferase" evidence="2">
    <location>
        <begin position="1"/>
        <end position="155"/>
    </location>
</feature>
<name>A0A7G6U6M1_9BRAD</name>
<dbReference type="CDD" id="cd04301">
    <property type="entry name" value="NAT_SF"/>
    <property type="match status" value="1"/>
</dbReference>